<dbReference type="Gramene" id="KGN60370">
    <property type="protein sequence ID" value="KGN60370"/>
    <property type="gene ID" value="Csa_3G901155"/>
</dbReference>
<proteinExistence type="predicted"/>
<dbReference type="Proteomes" id="UP000029981">
    <property type="component" value="Chromosome 3"/>
</dbReference>
<keyword evidence="2" id="KW-1185">Reference proteome</keyword>
<protein>
    <submittedName>
        <fullName evidence="1">Uncharacterized protein</fullName>
    </submittedName>
</protein>
<evidence type="ECO:0000313" key="2">
    <source>
        <dbReference type="Proteomes" id="UP000029981"/>
    </source>
</evidence>
<dbReference type="AlphaFoldDB" id="A0A0A0LEA2"/>
<accession>A0A0A0LEA2</accession>
<dbReference type="EMBL" id="CM002924">
    <property type="protein sequence ID" value="KGN60370.1"/>
    <property type="molecule type" value="Genomic_DNA"/>
</dbReference>
<reference evidence="1 2" key="4">
    <citation type="journal article" date="2011" name="BMC Genomics">
        <title>RNA-Seq improves annotation of protein-coding genes in the cucumber genome.</title>
        <authorList>
            <person name="Li Z."/>
            <person name="Zhang Z."/>
            <person name="Yan P."/>
            <person name="Huang S."/>
            <person name="Fei Z."/>
            <person name="Lin K."/>
        </authorList>
    </citation>
    <scope>NUCLEOTIDE SEQUENCE [LARGE SCALE GENOMIC DNA]</scope>
    <source>
        <strain evidence="2">cv. 9930</strain>
    </source>
</reference>
<gene>
    <name evidence="1" type="ORF">Csa_3G901155</name>
</gene>
<evidence type="ECO:0000313" key="1">
    <source>
        <dbReference type="EMBL" id="KGN60370.1"/>
    </source>
</evidence>
<reference evidence="1 2" key="3">
    <citation type="journal article" date="2010" name="BMC Genomics">
        <title>Transcriptome sequencing and comparative analysis of cucumber flowers with different sex types.</title>
        <authorList>
            <person name="Guo S."/>
            <person name="Zheng Y."/>
            <person name="Joung J.G."/>
            <person name="Liu S."/>
            <person name="Zhang Z."/>
            <person name="Crasta O.R."/>
            <person name="Sobral B.W."/>
            <person name="Xu Y."/>
            <person name="Huang S."/>
            <person name="Fei Z."/>
        </authorList>
    </citation>
    <scope>NUCLEOTIDE SEQUENCE [LARGE SCALE GENOMIC DNA]</scope>
    <source>
        <strain evidence="2">cv. 9930</strain>
    </source>
</reference>
<organism evidence="1 2">
    <name type="scientific">Cucumis sativus</name>
    <name type="common">Cucumber</name>
    <dbReference type="NCBI Taxonomy" id="3659"/>
    <lineage>
        <taxon>Eukaryota</taxon>
        <taxon>Viridiplantae</taxon>
        <taxon>Streptophyta</taxon>
        <taxon>Embryophyta</taxon>
        <taxon>Tracheophyta</taxon>
        <taxon>Spermatophyta</taxon>
        <taxon>Magnoliopsida</taxon>
        <taxon>eudicotyledons</taxon>
        <taxon>Gunneridae</taxon>
        <taxon>Pentapetalae</taxon>
        <taxon>rosids</taxon>
        <taxon>fabids</taxon>
        <taxon>Cucurbitales</taxon>
        <taxon>Cucurbitaceae</taxon>
        <taxon>Benincaseae</taxon>
        <taxon>Cucumis</taxon>
    </lineage>
</organism>
<reference evidence="1 2" key="2">
    <citation type="journal article" date="2009" name="PLoS ONE">
        <title>An integrated genetic and cytogenetic map of the cucumber genome.</title>
        <authorList>
            <person name="Ren Y."/>
            <person name="Zhang Z."/>
            <person name="Liu J."/>
            <person name="Staub J.E."/>
            <person name="Han Y."/>
            <person name="Cheng Z."/>
            <person name="Li X."/>
            <person name="Lu J."/>
            <person name="Miao H."/>
            <person name="Kang H."/>
            <person name="Xie B."/>
            <person name="Gu X."/>
            <person name="Wang X."/>
            <person name="Du Y."/>
            <person name="Jin W."/>
            <person name="Huang S."/>
        </authorList>
    </citation>
    <scope>NUCLEOTIDE SEQUENCE [LARGE SCALE GENOMIC DNA]</scope>
    <source>
        <strain evidence="2">cv. 9930</strain>
    </source>
</reference>
<sequence length="110" mass="12147">MTYILFGSEDCCLFIASSKYLKSPPKNAIFSKGNPKRIIISFSPNRLLPPLSIADRTTLSQSPLHFSSSFPAITNSTNDSSESTQLGLVISLQNPMTNPKNSVCWVPFYE</sequence>
<reference evidence="1 2" key="1">
    <citation type="journal article" date="2009" name="Nat. Genet.">
        <title>The genome of the cucumber, Cucumis sativus L.</title>
        <authorList>
            <person name="Huang S."/>
            <person name="Li R."/>
            <person name="Zhang Z."/>
            <person name="Li L."/>
            <person name="Gu X."/>
            <person name="Fan W."/>
            <person name="Lucas W.J."/>
            <person name="Wang X."/>
            <person name="Xie B."/>
            <person name="Ni P."/>
            <person name="Ren Y."/>
            <person name="Zhu H."/>
            <person name="Li J."/>
            <person name="Lin K."/>
            <person name="Jin W."/>
            <person name="Fei Z."/>
            <person name="Li G."/>
            <person name="Staub J."/>
            <person name="Kilian A."/>
            <person name="van der Vossen E.A."/>
            <person name="Wu Y."/>
            <person name="Guo J."/>
            <person name="He J."/>
            <person name="Jia Z."/>
            <person name="Ren Y."/>
            <person name="Tian G."/>
            <person name="Lu Y."/>
            <person name="Ruan J."/>
            <person name="Qian W."/>
            <person name="Wang M."/>
            <person name="Huang Q."/>
            <person name="Li B."/>
            <person name="Xuan Z."/>
            <person name="Cao J."/>
            <person name="Asan"/>
            <person name="Wu Z."/>
            <person name="Zhang J."/>
            <person name="Cai Q."/>
            <person name="Bai Y."/>
            <person name="Zhao B."/>
            <person name="Han Y."/>
            <person name="Li Y."/>
            <person name="Li X."/>
            <person name="Wang S."/>
            <person name="Shi Q."/>
            <person name="Liu S."/>
            <person name="Cho W.K."/>
            <person name="Kim J.Y."/>
            <person name="Xu Y."/>
            <person name="Heller-Uszynska K."/>
            <person name="Miao H."/>
            <person name="Cheng Z."/>
            <person name="Zhang S."/>
            <person name="Wu J."/>
            <person name="Yang Y."/>
            <person name="Kang H."/>
            <person name="Li M."/>
            <person name="Liang H."/>
            <person name="Ren X."/>
            <person name="Shi Z."/>
            <person name="Wen M."/>
            <person name="Jian M."/>
            <person name="Yang H."/>
            <person name="Zhang G."/>
            <person name="Yang Z."/>
            <person name="Chen R."/>
            <person name="Liu S."/>
            <person name="Li J."/>
            <person name="Ma L."/>
            <person name="Liu H."/>
            <person name="Zhou Y."/>
            <person name="Zhao J."/>
            <person name="Fang X."/>
            <person name="Li G."/>
            <person name="Fang L."/>
            <person name="Li Y."/>
            <person name="Liu D."/>
            <person name="Zheng H."/>
            <person name="Zhang Y."/>
            <person name="Qin N."/>
            <person name="Li Z."/>
            <person name="Yang G."/>
            <person name="Yang S."/>
            <person name="Bolund L."/>
            <person name="Kristiansen K."/>
            <person name="Zheng H."/>
            <person name="Li S."/>
            <person name="Zhang X."/>
            <person name="Yang H."/>
            <person name="Wang J."/>
            <person name="Sun R."/>
            <person name="Zhang B."/>
            <person name="Jiang S."/>
            <person name="Wang J."/>
            <person name="Du Y."/>
            <person name="Li S."/>
        </authorList>
    </citation>
    <scope>NUCLEOTIDE SEQUENCE [LARGE SCALE GENOMIC DNA]</scope>
    <source>
        <strain evidence="2">cv. 9930</strain>
    </source>
</reference>
<name>A0A0A0LEA2_CUCSA</name>